<accession>A0A239H343</accession>
<name>A0A239H343_EKHLU</name>
<sequence>MKNLVSLSFILLIVSCTGQEIPDKEYQIETAVLAAPEHQREGSTVLGFNSDGELMTLREGTNEFVCIADDPGKDGFSVAAYHKSLEPFMTRGRELKAQGLDFKQVFDKREEEVKAGTLEMPDRATLYVTTGDPNEETGEIDNLYTRYVIYIPYATEESTGMPLSPPAPGAPWIMDPGTHRAHIMINPPKK</sequence>
<organism evidence="1 2">
    <name type="scientific">Ekhidna lutea</name>
    <dbReference type="NCBI Taxonomy" id="447679"/>
    <lineage>
        <taxon>Bacteria</taxon>
        <taxon>Pseudomonadati</taxon>
        <taxon>Bacteroidota</taxon>
        <taxon>Cytophagia</taxon>
        <taxon>Cytophagales</taxon>
        <taxon>Reichenbachiellaceae</taxon>
        <taxon>Ekhidna</taxon>
    </lineage>
</organism>
<gene>
    <name evidence="1" type="ORF">SAMN05421640_1123</name>
</gene>
<proteinExistence type="predicted"/>
<dbReference type="AlphaFoldDB" id="A0A239H343"/>
<evidence type="ECO:0000313" key="1">
    <source>
        <dbReference type="EMBL" id="SNS75896.1"/>
    </source>
</evidence>
<evidence type="ECO:0000313" key="2">
    <source>
        <dbReference type="Proteomes" id="UP000198393"/>
    </source>
</evidence>
<keyword evidence="2" id="KW-1185">Reference proteome</keyword>
<dbReference type="OrthoDB" id="9793669at2"/>
<dbReference type="EMBL" id="FZPD01000002">
    <property type="protein sequence ID" value="SNS75896.1"/>
    <property type="molecule type" value="Genomic_DNA"/>
</dbReference>
<dbReference type="PROSITE" id="PS51257">
    <property type="entry name" value="PROKAR_LIPOPROTEIN"/>
    <property type="match status" value="1"/>
</dbReference>
<dbReference type="RefSeq" id="WP_089355884.1">
    <property type="nucleotide sequence ID" value="NZ_FZPD01000002.1"/>
</dbReference>
<protein>
    <submittedName>
        <fullName evidence="1">Uncharacterized protein</fullName>
    </submittedName>
</protein>
<dbReference type="Proteomes" id="UP000198393">
    <property type="component" value="Unassembled WGS sequence"/>
</dbReference>
<reference evidence="1 2" key="1">
    <citation type="submission" date="2017-06" db="EMBL/GenBank/DDBJ databases">
        <authorList>
            <person name="Kim H.J."/>
            <person name="Triplett B.A."/>
        </authorList>
    </citation>
    <scope>NUCLEOTIDE SEQUENCE [LARGE SCALE GENOMIC DNA]</scope>
    <source>
        <strain evidence="1 2">DSM 19307</strain>
    </source>
</reference>